<evidence type="ECO:0000313" key="1">
    <source>
        <dbReference type="EMBL" id="QNT77646.1"/>
    </source>
</evidence>
<proteinExistence type="predicted"/>
<dbReference type="RefSeq" id="WP_238996860.1">
    <property type="nucleotide sequence ID" value="NZ_CP060244.1"/>
</dbReference>
<dbReference type="Proteomes" id="UP000516349">
    <property type="component" value="Chromosome"/>
</dbReference>
<name>A0A7H1NPD6_9PROT</name>
<gene>
    <name evidence="1" type="ORF">JGUZn3_03950</name>
</gene>
<dbReference type="AlphaFoldDB" id="A0A7H1NPD6"/>
<dbReference type="InterPro" id="IPR023346">
    <property type="entry name" value="Lysozyme-like_dom_sf"/>
</dbReference>
<dbReference type="Gene3D" id="1.10.530.10">
    <property type="match status" value="1"/>
</dbReference>
<evidence type="ECO:0000313" key="2">
    <source>
        <dbReference type="Proteomes" id="UP000516349"/>
    </source>
</evidence>
<organism evidence="1 2">
    <name type="scientific">Entomobacter blattae</name>
    <dbReference type="NCBI Taxonomy" id="2762277"/>
    <lineage>
        <taxon>Bacteria</taxon>
        <taxon>Pseudomonadati</taxon>
        <taxon>Pseudomonadota</taxon>
        <taxon>Alphaproteobacteria</taxon>
        <taxon>Acetobacterales</taxon>
        <taxon>Acetobacteraceae</taxon>
        <taxon>Entomobacter</taxon>
    </lineage>
</organism>
<dbReference type="KEGG" id="ebla:JGUZn3_03950"/>
<accession>A0A7H1NPD6</accession>
<reference evidence="1 2" key="1">
    <citation type="submission" date="2020-08" db="EMBL/GenBank/DDBJ databases">
        <title>Complete genome sequence of Entomobacter blattae G55GP.</title>
        <authorList>
            <person name="Poehlein A."/>
            <person name="Guzman J."/>
            <person name="Daniel R."/>
            <person name="Vilcinskas A."/>
        </authorList>
    </citation>
    <scope>NUCLEOTIDE SEQUENCE [LARGE SCALE GENOMIC DNA]</scope>
    <source>
        <strain evidence="1 2">G55GP</strain>
    </source>
</reference>
<dbReference type="CDD" id="cd13400">
    <property type="entry name" value="LT_IagB-like"/>
    <property type="match status" value="1"/>
</dbReference>
<sequence length="182" mass="19816">MLALYIKCMAMVAALHHFPPRVLPSIYQVEGGQVGTVHNNANNTQDLGVMQVNTRWIVPLMQATGTSGREVYTRLRDDACYNIAAAGAILDQYRQEAKGNMLRAIGYYHSHTPLLGSVYQLKVILAAEGRRLPKATAAGVSSGGVQGSAGRLSPYQRRLRKAGVQFTPVTAHRSYKKGAYQG</sequence>
<keyword evidence="2" id="KW-1185">Reference proteome</keyword>
<dbReference type="EMBL" id="CP060244">
    <property type="protein sequence ID" value="QNT77646.1"/>
    <property type="molecule type" value="Genomic_DNA"/>
</dbReference>
<dbReference type="SUPFAM" id="SSF53955">
    <property type="entry name" value="Lysozyme-like"/>
    <property type="match status" value="1"/>
</dbReference>
<protein>
    <submittedName>
        <fullName evidence="1">Uncharacterized protein</fullName>
    </submittedName>
</protein>